<evidence type="ECO:0000256" key="4">
    <source>
        <dbReference type="ARBA" id="ARBA00023136"/>
    </source>
</evidence>
<keyword evidence="4 5" id="KW-0472">Membrane</keyword>
<comment type="subcellular location">
    <subcellularLocation>
        <location evidence="1">Membrane</location>
        <topology evidence="1">Multi-pass membrane protein</topology>
    </subcellularLocation>
</comment>
<protein>
    <submittedName>
        <fullName evidence="6">UbiA family prenyltransferase</fullName>
    </submittedName>
</protein>
<reference evidence="6 7" key="1">
    <citation type="submission" date="2023-12" db="EMBL/GenBank/DDBJ databases">
        <title>Novel species of the genus Arcicella isolated from rivers.</title>
        <authorList>
            <person name="Lu H."/>
        </authorList>
    </citation>
    <scope>NUCLEOTIDE SEQUENCE [LARGE SCALE GENOMIC DNA]</scope>
    <source>
        <strain evidence="6 7">LMG 21963</strain>
    </source>
</reference>
<feature type="transmembrane region" description="Helical" evidence="5">
    <location>
        <begin position="234"/>
        <end position="256"/>
    </location>
</feature>
<feature type="transmembrane region" description="Helical" evidence="5">
    <location>
        <begin position="268"/>
        <end position="287"/>
    </location>
</feature>
<keyword evidence="3 5" id="KW-1133">Transmembrane helix</keyword>
<dbReference type="InterPro" id="IPR000537">
    <property type="entry name" value="UbiA_prenyltransferase"/>
</dbReference>
<dbReference type="RefSeq" id="WP_323252420.1">
    <property type="nucleotide sequence ID" value="NZ_JAYFUL010000046.1"/>
</dbReference>
<dbReference type="EMBL" id="JAYFUL010000046">
    <property type="protein sequence ID" value="MEA5260164.1"/>
    <property type="molecule type" value="Genomic_DNA"/>
</dbReference>
<gene>
    <name evidence="6" type="ORF">VB264_20365</name>
</gene>
<dbReference type="Proteomes" id="UP001304671">
    <property type="component" value="Unassembled WGS sequence"/>
</dbReference>
<feature type="transmembrane region" description="Helical" evidence="5">
    <location>
        <begin position="126"/>
        <end position="148"/>
    </location>
</feature>
<accession>A0ABU5QU24</accession>
<evidence type="ECO:0000256" key="5">
    <source>
        <dbReference type="SAM" id="Phobius"/>
    </source>
</evidence>
<evidence type="ECO:0000256" key="1">
    <source>
        <dbReference type="ARBA" id="ARBA00004141"/>
    </source>
</evidence>
<keyword evidence="2 5" id="KW-0812">Transmembrane</keyword>
<evidence type="ECO:0000313" key="7">
    <source>
        <dbReference type="Proteomes" id="UP001304671"/>
    </source>
</evidence>
<evidence type="ECO:0000256" key="2">
    <source>
        <dbReference type="ARBA" id="ARBA00022692"/>
    </source>
</evidence>
<feature type="transmembrane region" description="Helical" evidence="5">
    <location>
        <begin position="160"/>
        <end position="178"/>
    </location>
</feature>
<keyword evidence="7" id="KW-1185">Reference proteome</keyword>
<feature type="transmembrane region" description="Helical" evidence="5">
    <location>
        <begin position="31"/>
        <end position="50"/>
    </location>
</feature>
<proteinExistence type="predicted"/>
<evidence type="ECO:0000256" key="3">
    <source>
        <dbReference type="ARBA" id="ARBA00022989"/>
    </source>
</evidence>
<feature type="transmembrane region" description="Helical" evidence="5">
    <location>
        <begin position="199"/>
        <end position="222"/>
    </location>
</feature>
<organism evidence="6 7">
    <name type="scientific">Arcicella aquatica</name>
    <dbReference type="NCBI Taxonomy" id="217141"/>
    <lineage>
        <taxon>Bacteria</taxon>
        <taxon>Pseudomonadati</taxon>
        <taxon>Bacteroidota</taxon>
        <taxon>Cytophagia</taxon>
        <taxon>Cytophagales</taxon>
        <taxon>Flectobacillaceae</taxon>
        <taxon>Arcicella</taxon>
    </lineage>
</organism>
<comment type="caution">
    <text evidence="6">The sequence shown here is derived from an EMBL/GenBank/DDBJ whole genome shotgun (WGS) entry which is preliminary data.</text>
</comment>
<dbReference type="Pfam" id="PF01040">
    <property type="entry name" value="UbiA"/>
    <property type="match status" value="1"/>
</dbReference>
<feature type="transmembrane region" description="Helical" evidence="5">
    <location>
        <begin position="79"/>
        <end position="105"/>
    </location>
</feature>
<evidence type="ECO:0000313" key="6">
    <source>
        <dbReference type="EMBL" id="MEA5260164.1"/>
    </source>
</evidence>
<name>A0ABU5QU24_9BACT</name>
<feature type="transmembrane region" description="Helical" evidence="5">
    <location>
        <begin position="6"/>
        <end position="24"/>
    </location>
</feature>
<sequence>MKNIILHLRIPFSFFLMPVYWFALSQTSNTNLGISIGVFFLLHLLIYPASNAYNSYYDKDEGSIGGLENPPPVSKELFYVAWGLDIIAVIIAHFLSGWILALALLIYSSISKAYSNDKIRLKRYPILSWITVGIFQGAFTYLTVIQAVDNLSLNTLLQEKYLFPALLSSFNLLGFYPMTQIYQHEEDAKRGDLTMSRVLGIRGTFIFTAGIFLLVTIGFFYFFQTQQIFQFPAFIVYLVVMAPVLIFFNIWFLKVLKNEQLADYKHTMQLNFLGSTCLNLFFILLFLSKH</sequence>